<reference evidence="2" key="1">
    <citation type="submission" date="2020-08" db="EMBL/GenBank/DDBJ databases">
        <title>Multicomponent nature underlies the extraordinary mechanical properties of spider dragline silk.</title>
        <authorList>
            <person name="Kono N."/>
            <person name="Nakamura H."/>
            <person name="Mori M."/>
            <person name="Yoshida Y."/>
            <person name="Ohtoshi R."/>
            <person name="Malay A.D."/>
            <person name="Moran D.A.P."/>
            <person name="Tomita M."/>
            <person name="Numata K."/>
            <person name="Arakawa K."/>
        </authorList>
    </citation>
    <scope>NUCLEOTIDE SEQUENCE</scope>
</reference>
<dbReference type="Proteomes" id="UP000887013">
    <property type="component" value="Unassembled WGS sequence"/>
</dbReference>
<feature type="region of interest" description="Disordered" evidence="1">
    <location>
        <begin position="251"/>
        <end position="270"/>
    </location>
</feature>
<gene>
    <name evidence="2" type="primary">AVEN_198022_1</name>
    <name evidence="2" type="ORF">NPIL_435181</name>
    <name evidence="3" type="ORF">NPIL_644011</name>
</gene>
<dbReference type="EMBL" id="BMAW01057716">
    <property type="protein sequence ID" value="GFT12413.1"/>
    <property type="molecule type" value="Genomic_DNA"/>
</dbReference>
<dbReference type="AlphaFoldDB" id="A0A8X6NFH7"/>
<feature type="region of interest" description="Disordered" evidence="1">
    <location>
        <begin position="202"/>
        <end position="240"/>
    </location>
</feature>
<comment type="caution">
    <text evidence="2">The sequence shown here is derived from an EMBL/GenBank/DDBJ whole genome shotgun (WGS) entry which is preliminary data.</text>
</comment>
<feature type="compositionally biased region" description="Basic and acidic residues" evidence="1">
    <location>
        <begin position="322"/>
        <end position="346"/>
    </location>
</feature>
<proteinExistence type="predicted"/>
<evidence type="ECO:0000313" key="2">
    <source>
        <dbReference type="EMBL" id="GFT12413.1"/>
    </source>
</evidence>
<protein>
    <submittedName>
        <fullName evidence="2">Uncharacterized protein</fullName>
    </submittedName>
</protein>
<organism evidence="2 4">
    <name type="scientific">Nephila pilipes</name>
    <name type="common">Giant wood spider</name>
    <name type="synonym">Nephila maculata</name>
    <dbReference type="NCBI Taxonomy" id="299642"/>
    <lineage>
        <taxon>Eukaryota</taxon>
        <taxon>Metazoa</taxon>
        <taxon>Ecdysozoa</taxon>
        <taxon>Arthropoda</taxon>
        <taxon>Chelicerata</taxon>
        <taxon>Arachnida</taxon>
        <taxon>Araneae</taxon>
        <taxon>Araneomorphae</taxon>
        <taxon>Entelegynae</taxon>
        <taxon>Araneoidea</taxon>
        <taxon>Nephilidae</taxon>
        <taxon>Nephila</taxon>
    </lineage>
</organism>
<evidence type="ECO:0000313" key="4">
    <source>
        <dbReference type="Proteomes" id="UP000887013"/>
    </source>
</evidence>
<feature type="region of interest" description="Disordered" evidence="1">
    <location>
        <begin position="297"/>
        <end position="346"/>
    </location>
</feature>
<sequence>MATNHSFSSSLFEKLFKHNLVSVKGYVKGTREELIEFRNLLLLEARDRTTVLYKQRVLRRDLKELDEWLEKISKPDTEVHHFTSKPPEESKMDEYRFRKRTARRNADMETARQLLISNYHAANVRNIKHILAVRHTPGKVCPLEEKLSRSSKDVRKSRTSDNSFVTVASNLSCTDRSPVTSEDMKLAKNVFDERQRIYTAELDKYGTPRDTTDADHKVDDSKTDSSLPLENNKKSQSEPVIESLEKTVELGARERKSSSEPSLVSEERKVDSTKDVKLFISDTTVDKKDDDLVADYRKNKNIPSSSKNKLSNHKLNSKSSLNKKEIKTNKNRVDNIKKQNDSKKKK</sequence>
<evidence type="ECO:0000256" key="1">
    <source>
        <dbReference type="SAM" id="MobiDB-lite"/>
    </source>
</evidence>
<accession>A0A8X6NFH7</accession>
<keyword evidence="4" id="KW-1185">Reference proteome</keyword>
<evidence type="ECO:0000313" key="3">
    <source>
        <dbReference type="EMBL" id="GFU35821.1"/>
    </source>
</evidence>
<name>A0A8X6NFH7_NEPPI</name>
<dbReference type="OrthoDB" id="6471928at2759"/>
<dbReference type="EMBL" id="BMAW01034572">
    <property type="protein sequence ID" value="GFU35821.1"/>
    <property type="molecule type" value="Genomic_DNA"/>
</dbReference>
<feature type="compositionally biased region" description="Basic and acidic residues" evidence="1">
    <location>
        <begin position="202"/>
        <end position="223"/>
    </location>
</feature>